<feature type="domain" description="C4-type zinc ribbon" evidence="2">
    <location>
        <begin position="199"/>
        <end position="231"/>
    </location>
</feature>
<dbReference type="PANTHER" id="PTHR39082:SF1">
    <property type="entry name" value="SCAVENGER RECEPTOR CLASS A MEMBER 3"/>
    <property type="match status" value="1"/>
</dbReference>
<protein>
    <recommendedName>
        <fullName evidence="6">C4-type zinc ribbon domain-containing protein</fullName>
    </recommendedName>
</protein>
<evidence type="ECO:0000259" key="3">
    <source>
        <dbReference type="Pfam" id="PF24481"/>
    </source>
</evidence>
<comment type="caution">
    <text evidence="4">The sequence shown here is derived from an EMBL/GenBank/DDBJ whole genome shotgun (WGS) entry which is preliminary data.</text>
</comment>
<sequence length="237" mass="27376">MKEQLYTLVKVQKIETETSNIKAELGQVSKKLEKLDDELHAFEQALADEESSFDELTKKYRDFESDAQTNLSSVDKTKVKLRSVKTNKEYQALLKEIEDQKAKNSKIEDQMLECLERLDELEKSIAKKKQDHVELSEQLKSEKGIIAQDVEQKKKRLVELDMAREEMVGMIEPKLLEKYNTTKSQQAGGLAVASVKNAVCYGCNMNIPPQMYNELHRRDALMFCPHCHRILYWDDSG</sequence>
<feature type="domain" description="CT398-like coiled coil hairpin" evidence="3">
    <location>
        <begin position="29"/>
        <end position="186"/>
    </location>
</feature>
<dbReference type="AlphaFoldDB" id="A0A8J6P333"/>
<organism evidence="4 5">
    <name type="scientific">Candidatus Desulfatibia vada</name>
    <dbReference type="NCBI Taxonomy" id="2841696"/>
    <lineage>
        <taxon>Bacteria</taxon>
        <taxon>Pseudomonadati</taxon>
        <taxon>Thermodesulfobacteriota</taxon>
        <taxon>Desulfobacteria</taxon>
        <taxon>Desulfobacterales</taxon>
        <taxon>Desulfobacterales incertae sedis</taxon>
        <taxon>Candidatus Desulfatibia</taxon>
    </lineage>
</organism>
<keyword evidence="1" id="KW-0175">Coiled coil</keyword>
<dbReference type="Proteomes" id="UP000605201">
    <property type="component" value="Unassembled WGS sequence"/>
</dbReference>
<evidence type="ECO:0008006" key="6">
    <source>
        <dbReference type="Google" id="ProtNLM"/>
    </source>
</evidence>
<dbReference type="PANTHER" id="PTHR39082">
    <property type="entry name" value="PHOSPHOLIPASE C-BETA-2-RELATED"/>
    <property type="match status" value="1"/>
</dbReference>
<name>A0A8J6P333_9BACT</name>
<evidence type="ECO:0000259" key="2">
    <source>
        <dbReference type="Pfam" id="PF02591"/>
    </source>
</evidence>
<accession>A0A8J6P333</accession>
<dbReference type="InterPro" id="IPR056003">
    <property type="entry name" value="CT398_CC_hairpin"/>
</dbReference>
<proteinExistence type="predicted"/>
<reference evidence="4 5" key="1">
    <citation type="submission" date="2020-08" db="EMBL/GenBank/DDBJ databases">
        <title>Bridging the membrane lipid divide: bacteria of the FCB group superphylum have the potential to synthesize archaeal ether lipids.</title>
        <authorList>
            <person name="Villanueva L."/>
            <person name="Von Meijenfeldt F.A.B."/>
            <person name="Westbye A.B."/>
            <person name="Yadav S."/>
            <person name="Hopmans E.C."/>
            <person name="Dutilh B.E."/>
            <person name="Sinninghe Damste J.S."/>
        </authorList>
    </citation>
    <scope>NUCLEOTIDE SEQUENCE [LARGE SCALE GENOMIC DNA]</scope>
    <source>
        <strain evidence="4">NIOZ-UU17</strain>
    </source>
</reference>
<dbReference type="Pfam" id="PF24481">
    <property type="entry name" value="CT398_CC"/>
    <property type="match status" value="1"/>
</dbReference>
<evidence type="ECO:0000256" key="1">
    <source>
        <dbReference type="SAM" id="Coils"/>
    </source>
</evidence>
<dbReference type="Pfam" id="PF02591">
    <property type="entry name" value="Zn_ribbon_9"/>
    <property type="match status" value="1"/>
</dbReference>
<dbReference type="InterPro" id="IPR052376">
    <property type="entry name" value="Oxidative_Scav/Glycosyltrans"/>
</dbReference>
<evidence type="ECO:0000313" key="4">
    <source>
        <dbReference type="EMBL" id="MBC8432581.1"/>
    </source>
</evidence>
<feature type="coiled-coil region" evidence="1">
    <location>
        <begin position="18"/>
        <end position="138"/>
    </location>
</feature>
<dbReference type="Gene3D" id="1.10.287.1490">
    <property type="match status" value="1"/>
</dbReference>
<dbReference type="EMBL" id="JACNIG010000234">
    <property type="protein sequence ID" value="MBC8432581.1"/>
    <property type="molecule type" value="Genomic_DNA"/>
</dbReference>
<dbReference type="InterPro" id="IPR003743">
    <property type="entry name" value="Zf-RING_7"/>
</dbReference>
<evidence type="ECO:0000313" key="5">
    <source>
        <dbReference type="Proteomes" id="UP000605201"/>
    </source>
</evidence>
<gene>
    <name evidence="4" type="ORF">H8D96_11770</name>
</gene>